<feature type="transmembrane region" description="Helical" evidence="2">
    <location>
        <begin position="46"/>
        <end position="67"/>
    </location>
</feature>
<keyword evidence="2" id="KW-0812">Transmembrane</keyword>
<comment type="similarity">
    <text evidence="1">Belongs to the tumor necrosis factor family.</text>
</comment>
<dbReference type="Pfam" id="PF00229">
    <property type="entry name" value="TNF"/>
    <property type="match status" value="1"/>
</dbReference>
<feature type="domain" description="THD" evidence="3">
    <location>
        <begin position="99"/>
        <end position="210"/>
    </location>
</feature>
<dbReference type="Proteomes" id="UP001205998">
    <property type="component" value="Unassembled WGS sequence"/>
</dbReference>
<accession>A0AAD5FHH5</accession>
<name>A0AAD5FHH5_SILAS</name>
<evidence type="ECO:0000256" key="1">
    <source>
        <dbReference type="ARBA" id="ARBA00008670"/>
    </source>
</evidence>
<protein>
    <recommendedName>
        <fullName evidence="3">THD domain-containing protein</fullName>
    </recommendedName>
</protein>
<organism evidence="4 5">
    <name type="scientific">Silurus asotus</name>
    <name type="common">Amur catfish</name>
    <name type="synonym">Parasilurus asotus</name>
    <dbReference type="NCBI Taxonomy" id="30991"/>
    <lineage>
        <taxon>Eukaryota</taxon>
        <taxon>Metazoa</taxon>
        <taxon>Chordata</taxon>
        <taxon>Craniata</taxon>
        <taxon>Vertebrata</taxon>
        <taxon>Euteleostomi</taxon>
        <taxon>Actinopterygii</taxon>
        <taxon>Neopterygii</taxon>
        <taxon>Teleostei</taxon>
        <taxon>Ostariophysi</taxon>
        <taxon>Siluriformes</taxon>
        <taxon>Siluridae</taxon>
        <taxon>Silurus</taxon>
    </lineage>
</organism>
<evidence type="ECO:0000256" key="2">
    <source>
        <dbReference type="SAM" id="Phobius"/>
    </source>
</evidence>
<gene>
    <name evidence="4" type="ORF">C0J50_0233</name>
</gene>
<dbReference type="SUPFAM" id="SSF49842">
    <property type="entry name" value="TNF-like"/>
    <property type="match status" value="1"/>
</dbReference>
<dbReference type="InterPro" id="IPR006052">
    <property type="entry name" value="TNF_dom"/>
</dbReference>
<evidence type="ECO:0000259" key="3">
    <source>
        <dbReference type="Pfam" id="PF00229"/>
    </source>
</evidence>
<comment type="caution">
    <text evidence="4">The sequence shown here is derived from an EMBL/GenBank/DDBJ whole genome shotgun (WGS) entry which is preliminary data.</text>
</comment>
<proteinExistence type="inferred from homology"/>
<dbReference type="GO" id="GO:0016020">
    <property type="term" value="C:membrane"/>
    <property type="evidence" value="ECO:0007669"/>
    <property type="project" value="InterPro"/>
</dbReference>
<keyword evidence="5" id="KW-1185">Reference proteome</keyword>
<dbReference type="AlphaFoldDB" id="A0AAD5FHH5"/>
<dbReference type="InterPro" id="IPR008983">
    <property type="entry name" value="Tumour_necrosis_fac-like_dom"/>
</dbReference>
<keyword evidence="2" id="KW-1133">Transmembrane helix</keyword>
<dbReference type="EMBL" id="MU554589">
    <property type="protein sequence ID" value="KAI5615552.1"/>
    <property type="molecule type" value="Genomic_DNA"/>
</dbReference>
<keyword evidence="2" id="KW-0472">Membrane</keyword>
<dbReference type="Gene3D" id="2.60.120.40">
    <property type="match status" value="1"/>
</dbReference>
<dbReference type="GO" id="GO:0005164">
    <property type="term" value="F:tumor necrosis factor receptor binding"/>
    <property type="evidence" value="ECO:0007669"/>
    <property type="project" value="InterPro"/>
</dbReference>
<sequence>MAPVMTKLKQNHKINRGTKNRCRRTLRFQSVLRRGERMAHAARAHVTWISAVIIVAVTVSCVTWLIASRETKPSGQVINVSNNSATDDHLILVKEWCEKNFSLDENKMWITVEQTGVYLVYVQLTYSLKNDGKSSSVDLSFYVDFKYPEGQEDYSGSFDTRPLSETEQDAHLSSFFLLHIKAKNSLAIKTHQKERIKYNDVQPFSSYITIIRYTDWSD</sequence>
<reference evidence="4" key="1">
    <citation type="submission" date="2018-07" db="EMBL/GenBank/DDBJ databases">
        <title>Comparative genomics of catfishes provides insights into carnivory and benthic adaptation.</title>
        <authorList>
            <person name="Zhang Y."/>
            <person name="Wang D."/>
            <person name="Peng Z."/>
            <person name="Zheng S."/>
            <person name="Shao F."/>
            <person name="Tao W."/>
        </authorList>
    </citation>
    <scope>NUCLEOTIDE SEQUENCE</scope>
    <source>
        <strain evidence="4">Chongqing</strain>
    </source>
</reference>
<dbReference type="GO" id="GO:0006955">
    <property type="term" value="P:immune response"/>
    <property type="evidence" value="ECO:0007669"/>
    <property type="project" value="InterPro"/>
</dbReference>
<evidence type="ECO:0000313" key="5">
    <source>
        <dbReference type="Proteomes" id="UP001205998"/>
    </source>
</evidence>
<evidence type="ECO:0000313" key="4">
    <source>
        <dbReference type="EMBL" id="KAI5615552.1"/>
    </source>
</evidence>